<proteinExistence type="predicted"/>
<name>A0A8D9VWK0_LIMRT</name>
<evidence type="ECO:0000259" key="1">
    <source>
        <dbReference type="PROSITE" id="PS51186"/>
    </source>
</evidence>
<sequence>MRDCQMTNNDTRIELVTTVTPEHWDLLLSADPSKKLVQNYLQSGILFAQSKDGHPIAVMVLQELTSDKLEIRNIAVDPRLENHGIATRLLQDAVHFAKVHHYQQLQIGTGSTSFKQLYLYQKIGFRVTEIKRNFFVKNYGQPIHENGLLLRDMLVLTLAISDYYS</sequence>
<keyword evidence="2" id="KW-0808">Transferase</keyword>
<accession>A0A8D9VWK0</accession>
<comment type="caution">
    <text evidence="2">The sequence shown here is derived from an EMBL/GenBank/DDBJ whole genome shotgun (WGS) entry which is preliminary data.</text>
</comment>
<dbReference type="Pfam" id="PF00583">
    <property type="entry name" value="Acetyltransf_1"/>
    <property type="match status" value="1"/>
</dbReference>
<gene>
    <name evidence="2" type="ORF">HMPREF0534_0608</name>
</gene>
<evidence type="ECO:0000313" key="3">
    <source>
        <dbReference type="Proteomes" id="UP000003419"/>
    </source>
</evidence>
<feature type="domain" description="N-acetyltransferase" evidence="1">
    <location>
        <begin position="11"/>
        <end position="155"/>
    </location>
</feature>
<dbReference type="InterPro" id="IPR016181">
    <property type="entry name" value="Acyl_CoA_acyltransferase"/>
</dbReference>
<dbReference type="Gene3D" id="3.40.630.30">
    <property type="match status" value="1"/>
</dbReference>
<organism evidence="2 3">
    <name type="scientific">Limosilactobacillus reuteri CF48-3A</name>
    <dbReference type="NCBI Taxonomy" id="525341"/>
    <lineage>
        <taxon>Bacteria</taxon>
        <taxon>Bacillati</taxon>
        <taxon>Bacillota</taxon>
        <taxon>Bacilli</taxon>
        <taxon>Lactobacillales</taxon>
        <taxon>Lactobacillaceae</taxon>
        <taxon>Limosilactobacillus</taxon>
    </lineage>
</organism>
<dbReference type="SUPFAM" id="SSF55729">
    <property type="entry name" value="Acyl-CoA N-acyltransferases (Nat)"/>
    <property type="match status" value="1"/>
</dbReference>
<dbReference type="GO" id="GO:0016747">
    <property type="term" value="F:acyltransferase activity, transferring groups other than amino-acyl groups"/>
    <property type="evidence" value="ECO:0007669"/>
    <property type="project" value="InterPro"/>
</dbReference>
<dbReference type="EMBL" id="ACHG01000058">
    <property type="protein sequence ID" value="EEI66085.1"/>
    <property type="molecule type" value="Genomic_DNA"/>
</dbReference>
<dbReference type="Proteomes" id="UP000003419">
    <property type="component" value="Unassembled WGS sequence"/>
</dbReference>
<dbReference type="InterPro" id="IPR000182">
    <property type="entry name" value="GNAT_dom"/>
</dbReference>
<dbReference type="PROSITE" id="PS51186">
    <property type="entry name" value="GNAT"/>
    <property type="match status" value="1"/>
</dbReference>
<protein>
    <submittedName>
        <fullName evidence="2">Acetyltransferase, GNAT family</fullName>
    </submittedName>
</protein>
<dbReference type="CDD" id="cd04301">
    <property type="entry name" value="NAT_SF"/>
    <property type="match status" value="1"/>
</dbReference>
<dbReference type="AlphaFoldDB" id="A0A8D9VWK0"/>
<reference evidence="2 3" key="1">
    <citation type="submission" date="2009-01" db="EMBL/GenBank/DDBJ databases">
        <authorList>
            <person name="Qin X."/>
            <person name="Bachman B."/>
            <person name="Battles P."/>
            <person name="Bell A."/>
            <person name="Bess C."/>
            <person name="Bickham C."/>
            <person name="Chaboub L."/>
            <person name="Chen D."/>
            <person name="Coyle M."/>
            <person name="Deiros D.R."/>
            <person name="Dinh H."/>
            <person name="Forbes L."/>
            <person name="Fowler G."/>
            <person name="Francisco L."/>
            <person name="Fu Q."/>
            <person name="Gubbala S."/>
            <person name="Hale W."/>
            <person name="Han Y."/>
            <person name="Hemphill L."/>
            <person name="Highlander S.K."/>
            <person name="Hirani K."/>
            <person name="Hogues M."/>
            <person name="Jackson L."/>
            <person name="Jakkamsetti A."/>
            <person name="Javaid M."/>
            <person name="Jiang H."/>
            <person name="Korchina V."/>
            <person name="Kovar C."/>
            <person name="Lara F."/>
            <person name="Lee S."/>
            <person name="Mata R."/>
            <person name="Mathew T."/>
            <person name="Moen C."/>
            <person name="Morales K."/>
            <person name="Munidasa M."/>
            <person name="Nazareth L."/>
            <person name="Ngo R."/>
            <person name="Nguyen L."/>
            <person name="Okwuonu G."/>
            <person name="Ongeri F."/>
            <person name="Patil S."/>
            <person name="Petrosino J."/>
            <person name="Pham C."/>
            <person name="Pham P."/>
            <person name="Pu L.-L."/>
            <person name="Puazo M."/>
            <person name="Raj R."/>
            <person name="Reid J."/>
            <person name="Rouhana J."/>
            <person name="Saada N."/>
            <person name="Shang Y."/>
            <person name="Simmons D."/>
            <person name="Thornton R."/>
            <person name="Warren J."/>
            <person name="Weissenberger G."/>
            <person name="Zhang J."/>
            <person name="Zhang L."/>
            <person name="Zhou C."/>
            <person name="Zhu D."/>
            <person name="Muzny D."/>
            <person name="Worley K."/>
            <person name="Gibbs R."/>
        </authorList>
    </citation>
    <scope>NUCLEOTIDE SEQUENCE [LARGE SCALE GENOMIC DNA]</scope>
    <source>
        <strain evidence="2 3">CF48-3A</strain>
    </source>
</reference>
<evidence type="ECO:0000313" key="2">
    <source>
        <dbReference type="EMBL" id="EEI66085.1"/>
    </source>
</evidence>